<feature type="non-terminal residue" evidence="2">
    <location>
        <position position="1"/>
    </location>
</feature>
<name>A0A195AX83_9HYME</name>
<dbReference type="EMBL" id="KQ976716">
    <property type="protein sequence ID" value="KYM76858.1"/>
    <property type="molecule type" value="Genomic_DNA"/>
</dbReference>
<reference evidence="2 3" key="1">
    <citation type="submission" date="2015-09" db="EMBL/GenBank/DDBJ databases">
        <title>Atta colombica WGS genome.</title>
        <authorList>
            <person name="Nygaard S."/>
            <person name="Hu H."/>
            <person name="Boomsma J."/>
            <person name="Zhang G."/>
        </authorList>
    </citation>
    <scope>NUCLEOTIDE SEQUENCE [LARGE SCALE GENOMIC DNA]</scope>
    <source>
        <strain evidence="2">Treedump-2</strain>
        <tissue evidence="2">Whole body</tissue>
    </source>
</reference>
<keyword evidence="3" id="KW-1185">Reference proteome</keyword>
<evidence type="ECO:0000313" key="3">
    <source>
        <dbReference type="Proteomes" id="UP000078540"/>
    </source>
</evidence>
<accession>A0A195AX83</accession>
<gene>
    <name evidence="2" type="ORF">ALC53_12747</name>
</gene>
<feature type="compositionally biased region" description="Basic and acidic residues" evidence="1">
    <location>
        <begin position="1"/>
        <end position="19"/>
    </location>
</feature>
<evidence type="ECO:0000256" key="1">
    <source>
        <dbReference type="SAM" id="MobiDB-lite"/>
    </source>
</evidence>
<organism evidence="2 3">
    <name type="scientific">Atta colombica</name>
    <dbReference type="NCBI Taxonomy" id="520822"/>
    <lineage>
        <taxon>Eukaryota</taxon>
        <taxon>Metazoa</taxon>
        <taxon>Ecdysozoa</taxon>
        <taxon>Arthropoda</taxon>
        <taxon>Hexapoda</taxon>
        <taxon>Insecta</taxon>
        <taxon>Pterygota</taxon>
        <taxon>Neoptera</taxon>
        <taxon>Endopterygota</taxon>
        <taxon>Hymenoptera</taxon>
        <taxon>Apocrita</taxon>
        <taxon>Aculeata</taxon>
        <taxon>Formicoidea</taxon>
        <taxon>Formicidae</taxon>
        <taxon>Myrmicinae</taxon>
        <taxon>Atta</taxon>
    </lineage>
</organism>
<feature type="region of interest" description="Disordered" evidence="1">
    <location>
        <begin position="1"/>
        <end position="78"/>
    </location>
</feature>
<sequence>RGRIERGGRKRRREADREQSSLSVTEEEEGRSRGRRTLKNDRAMEEGRWDFEQEQRNGQHGTKATKEPRKTTGRVQEGRGVITVLVPSGADVL</sequence>
<protein>
    <submittedName>
        <fullName evidence="2">Uncharacterized protein</fullName>
    </submittedName>
</protein>
<feature type="compositionally biased region" description="Basic and acidic residues" evidence="1">
    <location>
        <begin position="38"/>
        <end position="57"/>
    </location>
</feature>
<proteinExistence type="predicted"/>
<dbReference type="AlphaFoldDB" id="A0A195AX83"/>
<dbReference type="Proteomes" id="UP000078540">
    <property type="component" value="Unassembled WGS sequence"/>
</dbReference>
<evidence type="ECO:0000313" key="2">
    <source>
        <dbReference type="EMBL" id="KYM76858.1"/>
    </source>
</evidence>